<protein>
    <submittedName>
        <fullName evidence="1">Uncharacterized protein</fullName>
    </submittedName>
</protein>
<reference evidence="1 2" key="1">
    <citation type="submission" date="2021-02" db="EMBL/GenBank/DDBJ databases">
        <title>Leptospira ainlahdjerensis sp. nov., Leptospira ainazelensis sp. nov., Leptospira abararensis sp. nov. and Leptospira chreensis sp. nov., four new species isolated from water sources in Algeria.</title>
        <authorList>
            <person name="Amara Korba A."/>
            <person name="Kainiu M."/>
            <person name="Vincent A.T."/>
            <person name="Mariet J.-F."/>
            <person name="Veyrier F.J."/>
            <person name="Goarant C."/>
            <person name="Picardeau M."/>
        </authorList>
    </citation>
    <scope>NUCLEOTIDE SEQUENCE [LARGE SCALE GENOMIC DNA]</scope>
    <source>
        <strain evidence="1 2">201903070</strain>
    </source>
</reference>
<evidence type="ECO:0000313" key="1">
    <source>
        <dbReference type="EMBL" id="MBM9579204.1"/>
    </source>
</evidence>
<evidence type="ECO:0000313" key="2">
    <source>
        <dbReference type="Proteomes" id="UP000724686"/>
    </source>
</evidence>
<sequence length="164" mass="19049">MSQIHYQQVTLEELVQSSPYIFIVSAATPSFSVTKIKIQSKLLKELGIHEKLQKKVPDFERRIAHYEIQEVLKGSWDQKTISVLPANFLNSLELHILYYGTGLSISPIYLSYSSQQSEKIDTENQSFIIFLNRSSRFEMFEWRVTGSLESEERKKEISNLIRGE</sequence>
<gene>
    <name evidence="1" type="ORF">JWG45_18835</name>
</gene>
<comment type="caution">
    <text evidence="1">The sequence shown here is derived from an EMBL/GenBank/DDBJ whole genome shotgun (WGS) entry which is preliminary data.</text>
</comment>
<proteinExistence type="predicted"/>
<dbReference type="RefSeq" id="WP_205281164.1">
    <property type="nucleotide sequence ID" value="NZ_JAFFPU010000075.1"/>
</dbReference>
<name>A0ABS2UGC8_9LEPT</name>
<dbReference type="Proteomes" id="UP000724686">
    <property type="component" value="Unassembled WGS sequence"/>
</dbReference>
<accession>A0ABS2UGC8</accession>
<dbReference type="EMBL" id="JAFFPU010000075">
    <property type="protein sequence ID" value="MBM9579204.1"/>
    <property type="molecule type" value="Genomic_DNA"/>
</dbReference>
<organism evidence="1 2">
    <name type="scientific">Leptospira ainlahdjerensis</name>
    <dbReference type="NCBI Taxonomy" id="2810033"/>
    <lineage>
        <taxon>Bacteria</taxon>
        <taxon>Pseudomonadati</taxon>
        <taxon>Spirochaetota</taxon>
        <taxon>Spirochaetia</taxon>
        <taxon>Leptospirales</taxon>
        <taxon>Leptospiraceae</taxon>
        <taxon>Leptospira</taxon>
    </lineage>
</organism>
<keyword evidence="2" id="KW-1185">Reference proteome</keyword>